<dbReference type="SMART" id="SM01091">
    <property type="entry name" value="CorC_HlyC"/>
    <property type="match status" value="1"/>
</dbReference>
<evidence type="ECO:0000256" key="3">
    <source>
        <dbReference type="ARBA" id="ARBA00022475"/>
    </source>
</evidence>
<dbReference type="AlphaFoldDB" id="A0A6J6HK91"/>
<keyword evidence="6 9" id="KW-1133">Transmembrane helix</keyword>
<dbReference type="CDD" id="cd04590">
    <property type="entry name" value="CBS_pair_CorC_HlyC_assoc"/>
    <property type="match status" value="1"/>
</dbReference>
<dbReference type="Pfam" id="PF01595">
    <property type="entry name" value="CNNM"/>
    <property type="match status" value="1"/>
</dbReference>
<comment type="subcellular location">
    <subcellularLocation>
        <location evidence="1">Cell membrane</location>
        <topology evidence="1">Multi-pass membrane protein</topology>
    </subcellularLocation>
</comment>
<feature type="transmembrane region" description="Helical" evidence="9">
    <location>
        <begin position="75"/>
        <end position="98"/>
    </location>
</feature>
<evidence type="ECO:0000256" key="9">
    <source>
        <dbReference type="SAM" id="Phobius"/>
    </source>
</evidence>
<dbReference type="GO" id="GO:0005886">
    <property type="term" value="C:plasma membrane"/>
    <property type="evidence" value="ECO:0007669"/>
    <property type="project" value="UniProtKB-SubCell"/>
</dbReference>
<accession>A0A6J6HK91</accession>
<dbReference type="SMART" id="SM00116">
    <property type="entry name" value="CBS"/>
    <property type="match status" value="2"/>
</dbReference>
<evidence type="ECO:0000256" key="4">
    <source>
        <dbReference type="ARBA" id="ARBA00022692"/>
    </source>
</evidence>
<dbReference type="PANTHER" id="PTHR22777">
    <property type="entry name" value="HEMOLYSIN-RELATED"/>
    <property type="match status" value="1"/>
</dbReference>
<evidence type="ECO:0000256" key="5">
    <source>
        <dbReference type="ARBA" id="ARBA00022737"/>
    </source>
</evidence>
<evidence type="ECO:0000256" key="7">
    <source>
        <dbReference type="ARBA" id="ARBA00023122"/>
    </source>
</evidence>
<dbReference type="FunFam" id="3.10.580.10:FF:000002">
    <property type="entry name" value="Magnesium/cobalt efflux protein CorC"/>
    <property type="match status" value="1"/>
</dbReference>
<protein>
    <submittedName>
        <fullName evidence="11">Unannotated protein</fullName>
    </submittedName>
</protein>
<dbReference type="InterPro" id="IPR002550">
    <property type="entry name" value="CNNM"/>
</dbReference>
<dbReference type="Gene3D" id="3.30.465.10">
    <property type="match status" value="1"/>
</dbReference>
<feature type="transmembrane region" description="Helical" evidence="9">
    <location>
        <begin position="20"/>
        <end position="43"/>
    </location>
</feature>
<dbReference type="SUPFAM" id="SSF54631">
    <property type="entry name" value="CBS-domain pair"/>
    <property type="match status" value="1"/>
</dbReference>
<dbReference type="InterPro" id="IPR036318">
    <property type="entry name" value="FAD-bd_PCMH-like_sf"/>
</dbReference>
<dbReference type="PROSITE" id="PS51371">
    <property type="entry name" value="CBS"/>
    <property type="match status" value="2"/>
</dbReference>
<dbReference type="SUPFAM" id="SSF56176">
    <property type="entry name" value="FAD-binding/transporter-associated domain-like"/>
    <property type="match status" value="1"/>
</dbReference>
<evidence type="ECO:0000313" key="11">
    <source>
        <dbReference type="EMBL" id="CAB4609118.1"/>
    </source>
</evidence>
<reference evidence="11" key="1">
    <citation type="submission" date="2020-05" db="EMBL/GenBank/DDBJ databases">
        <authorList>
            <person name="Chiriac C."/>
            <person name="Salcher M."/>
            <person name="Ghai R."/>
            <person name="Kavagutti S V."/>
        </authorList>
    </citation>
    <scope>NUCLEOTIDE SEQUENCE</scope>
</reference>
<dbReference type="InterPro" id="IPR000644">
    <property type="entry name" value="CBS_dom"/>
</dbReference>
<keyword evidence="5" id="KW-0677">Repeat</keyword>
<keyword evidence="7" id="KW-0129">CBS domain</keyword>
<feature type="transmembrane region" description="Helical" evidence="9">
    <location>
        <begin position="147"/>
        <end position="169"/>
    </location>
</feature>
<evidence type="ECO:0000256" key="2">
    <source>
        <dbReference type="ARBA" id="ARBA00006337"/>
    </source>
</evidence>
<dbReference type="Pfam" id="PF03471">
    <property type="entry name" value="CorC_HlyC"/>
    <property type="match status" value="1"/>
</dbReference>
<keyword evidence="8 9" id="KW-0472">Membrane</keyword>
<evidence type="ECO:0000259" key="10">
    <source>
        <dbReference type="PROSITE" id="PS51371"/>
    </source>
</evidence>
<dbReference type="PANTHER" id="PTHR22777:SF32">
    <property type="entry name" value="UPF0053 INNER MEMBRANE PROTEIN YFJD"/>
    <property type="match status" value="1"/>
</dbReference>
<sequence length="439" mass="47671">MPVSPVSSGPILAEVGGAETGLIVAVAVLLLVSAVLVMAEVALNRLTITRAQTLAEKGGWGTKHIVELASRPEHYLNTVMFSMLACQLVQATLVGVLADRLFGGWGLAIAATVNVVVVFVVGVAVPRTWAIEHPDRASLSSVTPVRLLAAVFPLRFLVRGLIGVANVILPGKGLKEGPFVSEEDFLAIADKALSDDVIEAEERELIEQVIEFGDTICREVMVPRPDMLTAQSDEFITDAMEIALNAGRSRLPICGDGIDDIVGIAYVKDMMRAERSGRGKDRVSRISRAAYFVPETKRIAELLPEMQARKTHMAVVVDEYGGVAGLVTLEDLIEELIGEIVDEFDREDPMIERLPNGVVRVQARMAIDEVGDLLEAELPEGDWDTIGGLMFHLLGHVPYEGETTEANGFRLRAERVQGRRIGAVRLERITPSVEEEPSV</sequence>
<keyword evidence="4 9" id="KW-0812">Transmembrane</keyword>
<feature type="transmembrane region" description="Helical" evidence="9">
    <location>
        <begin position="104"/>
        <end position="126"/>
    </location>
</feature>
<dbReference type="Gene3D" id="3.10.580.10">
    <property type="entry name" value="CBS-domain"/>
    <property type="match status" value="1"/>
</dbReference>
<dbReference type="InterPro" id="IPR046342">
    <property type="entry name" value="CBS_dom_sf"/>
</dbReference>
<feature type="domain" description="CBS" evidence="10">
    <location>
        <begin position="286"/>
        <end position="343"/>
    </location>
</feature>
<dbReference type="InterPro" id="IPR005170">
    <property type="entry name" value="Transptr-assoc_dom"/>
</dbReference>
<evidence type="ECO:0000256" key="1">
    <source>
        <dbReference type="ARBA" id="ARBA00004651"/>
    </source>
</evidence>
<dbReference type="Pfam" id="PF00571">
    <property type="entry name" value="CBS"/>
    <property type="match status" value="2"/>
</dbReference>
<comment type="similarity">
    <text evidence="2">Belongs to the UPF0053 family.</text>
</comment>
<organism evidence="11">
    <name type="scientific">freshwater metagenome</name>
    <dbReference type="NCBI Taxonomy" id="449393"/>
    <lineage>
        <taxon>unclassified sequences</taxon>
        <taxon>metagenomes</taxon>
        <taxon>ecological metagenomes</taxon>
    </lineage>
</organism>
<feature type="domain" description="CBS" evidence="10">
    <location>
        <begin position="221"/>
        <end position="282"/>
    </location>
</feature>
<keyword evidence="3" id="KW-1003">Cell membrane</keyword>
<dbReference type="InterPro" id="IPR044751">
    <property type="entry name" value="Ion_transp-like_CBS"/>
</dbReference>
<dbReference type="GO" id="GO:0050660">
    <property type="term" value="F:flavin adenine dinucleotide binding"/>
    <property type="evidence" value="ECO:0007669"/>
    <property type="project" value="InterPro"/>
</dbReference>
<evidence type="ECO:0000256" key="8">
    <source>
        <dbReference type="ARBA" id="ARBA00023136"/>
    </source>
</evidence>
<proteinExistence type="inferred from homology"/>
<gene>
    <name evidence="11" type="ORF">UFOPK1835_00962</name>
</gene>
<dbReference type="InterPro" id="IPR016169">
    <property type="entry name" value="FAD-bd_PCMH_sub2"/>
</dbReference>
<name>A0A6J6HK91_9ZZZZ</name>
<evidence type="ECO:0000256" key="6">
    <source>
        <dbReference type="ARBA" id="ARBA00022989"/>
    </source>
</evidence>
<dbReference type="EMBL" id="CAEZUP010000034">
    <property type="protein sequence ID" value="CAB4609118.1"/>
    <property type="molecule type" value="Genomic_DNA"/>
</dbReference>